<keyword evidence="3" id="KW-0479">Metal-binding</keyword>
<evidence type="ECO:0000256" key="6">
    <source>
        <dbReference type="ARBA" id="ARBA00023015"/>
    </source>
</evidence>
<dbReference type="PANTHER" id="PTHR31576:SF2">
    <property type="entry name" value="TATA BOX-BINDING PROTEIN-ASSOCIATED FACTOR RNA POLYMERASE I SUBUNIT B"/>
    <property type="match status" value="1"/>
</dbReference>
<evidence type="ECO:0000313" key="12">
    <source>
        <dbReference type="EMBL" id="CAB3401677.1"/>
    </source>
</evidence>
<evidence type="ECO:0000256" key="1">
    <source>
        <dbReference type="ARBA" id="ARBA00004604"/>
    </source>
</evidence>
<proteinExistence type="inferred from homology"/>
<gene>
    <name evidence="12" type="ORF">CBOVIS_LOCUS4391</name>
</gene>
<dbReference type="GO" id="GO:0005668">
    <property type="term" value="C:RNA polymerase transcription factor SL1 complex"/>
    <property type="evidence" value="ECO:0007669"/>
    <property type="project" value="TreeGrafter"/>
</dbReference>
<dbReference type="AlphaFoldDB" id="A0A8S1ELK5"/>
<sequence length="841" mass="96994">MAPRVCSACTGQEFRLNEGFMYCITCGTLFEHFTEMDDDDLAKVGRAKVKIKTKRKIDAEKTLRNLKLKPKTILDTMREEVKSSECEFFRDQASTSYKKIFALNRTPAHIYRLGIRLTCFAELLARCAAIMVDEFGFPEALRMAPLAIFEKYLQHCQVAFGDSETTDDPDEQFVAILENENYEAEREAERLRKAAERKEKARRTLMETQDAWHLLTQGNLTENLELDEDDDEDDNEMELDETTNHPNDRTMGIVRRIETRMSKRAMFLASQVVLNVEILAAIVHLACLSIGCRNVMLSDVVRWIREDRFHISDEALVRIQRGGHEKWNKPLRQGELATFLDAHAKHLQLPLYEIYRTELLLVQSVDLRANVCDVSFAKIAARLIDNLNLPTHLIRRLILLESILKCDLSTVCRRQLDVRNGRNLSELTRIEPRMRFDDLMTCFGRIDSNFKDTMRDEVLLTIETKVMAYILLALRLTIDVDTEHVVDYDDVDGDFDIDTYIHQLEMRISCQRGHAIAAIIKTNEIVAEMHAKTPFGDNVVGQLLETSSTQNLPTVFMIRRATDSREPSALLSPLKHQTSVLREEMSKNAEHGRNCSQQSLETFFKSFSNCKLGETSANFSNVFPASNNYPRYSRPIWLAKVASKTRKRFAESGNYRIHLTSQVIRDVYLSAESTFSRRFKFILESFALILGEDVEALYAAFSLLETALIENEKLMELKRDLLESTPIPVRCLSYSKSGDHVESRAHVMPAEPLTSIDDLDQFVISFSSLGVELPDMTSSSDSEFDDDDDDDDNLRRLLKSARFRHSNSRNRRQTDDTNRTRSEKRVFEFDTIWRLLYIKYW</sequence>
<keyword evidence="4" id="KW-0863">Zinc-finger</keyword>
<comment type="caution">
    <text evidence="12">The sequence shown here is derived from an EMBL/GenBank/DDBJ whole genome shotgun (WGS) entry which is preliminary data.</text>
</comment>
<name>A0A8S1ELK5_9PELO</name>
<evidence type="ECO:0000256" key="3">
    <source>
        <dbReference type="ARBA" id="ARBA00022723"/>
    </source>
</evidence>
<dbReference type="PANTHER" id="PTHR31576">
    <property type="entry name" value="TATA BOX-BINDING PROTEIN-ASSOCIATED FACTOR RNA POLYMERASE I SUBUNIT B"/>
    <property type="match status" value="1"/>
</dbReference>
<keyword evidence="7" id="KW-0238">DNA-binding</keyword>
<evidence type="ECO:0000256" key="9">
    <source>
        <dbReference type="ARBA" id="ARBA00023242"/>
    </source>
</evidence>
<organism evidence="12 13">
    <name type="scientific">Caenorhabditis bovis</name>
    <dbReference type="NCBI Taxonomy" id="2654633"/>
    <lineage>
        <taxon>Eukaryota</taxon>
        <taxon>Metazoa</taxon>
        <taxon>Ecdysozoa</taxon>
        <taxon>Nematoda</taxon>
        <taxon>Chromadorea</taxon>
        <taxon>Rhabditida</taxon>
        <taxon>Rhabditina</taxon>
        <taxon>Rhabditomorpha</taxon>
        <taxon>Rhabditoidea</taxon>
        <taxon>Rhabditidae</taxon>
        <taxon>Peloderinae</taxon>
        <taxon>Caenorhabditis</taxon>
    </lineage>
</organism>
<evidence type="ECO:0000256" key="8">
    <source>
        <dbReference type="ARBA" id="ARBA00023163"/>
    </source>
</evidence>
<dbReference type="GO" id="GO:0042790">
    <property type="term" value="P:nucleolar large rRNA transcription by RNA polymerase I"/>
    <property type="evidence" value="ECO:0007669"/>
    <property type="project" value="TreeGrafter"/>
</dbReference>
<evidence type="ECO:0008006" key="14">
    <source>
        <dbReference type="Google" id="ProtNLM"/>
    </source>
</evidence>
<protein>
    <recommendedName>
        <fullName evidence="14">TATA box-binding protein-associated factor 1B</fullName>
    </recommendedName>
</protein>
<keyword evidence="6" id="KW-0805">Transcription regulation</keyword>
<keyword evidence="13" id="KW-1185">Reference proteome</keyword>
<dbReference type="Proteomes" id="UP000494206">
    <property type="component" value="Unassembled WGS sequence"/>
</dbReference>
<keyword evidence="8" id="KW-0804">Transcription</keyword>
<feature type="coiled-coil region" evidence="10">
    <location>
        <begin position="174"/>
        <end position="211"/>
    </location>
</feature>
<dbReference type="GO" id="GO:0001164">
    <property type="term" value="F:RNA polymerase I core promoter sequence-specific DNA binding"/>
    <property type="evidence" value="ECO:0007669"/>
    <property type="project" value="InterPro"/>
</dbReference>
<feature type="region of interest" description="Disordered" evidence="11">
    <location>
        <begin position="226"/>
        <end position="248"/>
    </location>
</feature>
<evidence type="ECO:0000256" key="7">
    <source>
        <dbReference type="ARBA" id="ARBA00023125"/>
    </source>
</evidence>
<evidence type="ECO:0000256" key="5">
    <source>
        <dbReference type="ARBA" id="ARBA00022833"/>
    </source>
</evidence>
<dbReference type="InterPro" id="IPR033599">
    <property type="entry name" value="TAF1B/Rrn7"/>
</dbReference>
<feature type="compositionally biased region" description="Acidic residues" evidence="11">
    <location>
        <begin position="226"/>
        <end position="241"/>
    </location>
</feature>
<dbReference type="OrthoDB" id="10069252at2759"/>
<keyword evidence="9" id="KW-0539">Nucleus</keyword>
<keyword evidence="10" id="KW-0175">Coiled coil</keyword>
<keyword evidence="5" id="KW-0862">Zinc</keyword>
<evidence type="ECO:0000313" key="13">
    <source>
        <dbReference type="Proteomes" id="UP000494206"/>
    </source>
</evidence>
<dbReference type="GO" id="GO:0008270">
    <property type="term" value="F:zinc ion binding"/>
    <property type="evidence" value="ECO:0007669"/>
    <property type="project" value="UniProtKB-KW"/>
</dbReference>
<comment type="similarity">
    <text evidence="2">Belongs to the RRN7/TAF1B family.</text>
</comment>
<evidence type="ECO:0000256" key="2">
    <source>
        <dbReference type="ARBA" id="ARBA00006899"/>
    </source>
</evidence>
<accession>A0A8S1ELK5</accession>
<evidence type="ECO:0000256" key="10">
    <source>
        <dbReference type="SAM" id="Coils"/>
    </source>
</evidence>
<comment type="subcellular location">
    <subcellularLocation>
        <location evidence="1">Nucleus</location>
        <location evidence="1">Nucleolus</location>
    </subcellularLocation>
</comment>
<dbReference type="GO" id="GO:0070860">
    <property type="term" value="C:RNA polymerase I core factor complex"/>
    <property type="evidence" value="ECO:0007669"/>
    <property type="project" value="InterPro"/>
</dbReference>
<reference evidence="12 13" key="1">
    <citation type="submission" date="2020-04" db="EMBL/GenBank/DDBJ databases">
        <authorList>
            <person name="Laetsch R D."/>
            <person name="Stevens L."/>
            <person name="Kumar S."/>
            <person name="Blaxter L. M."/>
        </authorList>
    </citation>
    <scope>NUCLEOTIDE SEQUENCE [LARGE SCALE GENOMIC DNA]</scope>
</reference>
<evidence type="ECO:0000256" key="11">
    <source>
        <dbReference type="SAM" id="MobiDB-lite"/>
    </source>
</evidence>
<evidence type="ECO:0000256" key="4">
    <source>
        <dbReference type="ARBA" id="ARBA00022771"/>
    </source>
</evidence>
<dbReference type="EMBL" id="CADEPM010000003">
    <property type="protein sequence ID" value="CAB3401677.1"/>
    <property type="molecule type" value="Genomic_DNA"/>
</dbReference>